<evidence type="ECO:0000259" key="12">
    <source>
        <dbReference type="Pfam" id="PF02709"/>
    </source>
</evidence>
<keyword evidence="15" id="KW-1185">Reference proteome</keyword>
<dbReference type="SUPFAM" id="SSF53448">
    <property type="entry name" value="Nucleotide-diphospho-sugar transferases"/>
    <property type="match status" value="1"/>
</dbReference>
<dbReference type="InterPro" id="IPR003859">
    <property type="entry name" value="Galactosyl_T"/>
</dbReference>
<keyword evidence="9" id="KW-0472">Membrane</keyword>
<dbReference type="AlphaFoldDB" id="A0AAN9AMV5"/>
<evidence type="ECO:0000256" key="3">
    <source>
        <dbReference type="ARBA" id="ARBA00005735"/>
    </source>
</evidence>
<dbReference type="PRINTS" id="PR02050">
    <property type="entry name" value="B14GALTRFASE"/>
</dbReference>
<reference evidence="14 15" key="1">
    <citation type="submission" date="2024-02" db="EMBL/GenBank/DDBJ databases">
        <title>Chromosome-scale genome assembly of the rough periwinkle Littorina saxatilis.</title>
        <authorList>
            <person name="De Jode A."/>
            <person name="Faria R."/>
            <person name="Formenti G."/>
            <person name="Sims Y."/>
            <person name="Smith T.P."/>
            <person name="Tracey A."/>
            <person name="Wood J.M.D."/>
            <person name="Zagrodzka Z.B."/>
            <person name="Johannesson K."/>
            <person name="Butlin R.K."/>
            <person name="Leder E.H."/>
        </authorList>
    </citation>
    <scope>NUCLEOTIDE SEQUENCE [LARGE SCALE GENOMIC DNA]</scope>
    <source>
        <strain evidence="14">Snail1</strain>
        <tissue evidence="14">Muscle</tissue>
    </source>
</reference>
<keyword evidence="7 11" id="KW-0735">Signal-anchor</keyword>
<keyword evidence="8" id="KW-1133">Transmembrane helix</keyword>
<evidence type="ECO:0000259" key="13">
    <source>
        <dbReference type="Pfam" id="PF13733"/>
    </source>
</evidence>
<evidence type="ECO:0000256" key="9">
    <source>
        <dbReference type="ARBA" id="ARBA00023136"/>
    </source>
</evidence>
<dbReference type="GO" id="GO:0033842">
    <property type="term" value="F:N-acetyl-beta-glucosaminyl-derivative 4-beta-N-acetylgalactosaminyltransferase activity"/>
    <property type="evidence" value="ECO:0007669"/>
    <property type="project" value="TreeGrafter"/>
</dbReference>
<feature type="domain" description="Galactosyltransferase C-terminal" evidence="12">
    <location>
        <begin position="237"/>
        <end position="306"/>
    </location>
</feature>
<organism evidence="14 15">
    <name type="scientific">Littorina saxatilis</name>
    <dbReference type="NCBI Taxonomy" id="31220"/>
    <lineage>
        <taxon>Eukaryota</taxon>
        <taxon>Metazoa</taxon>
        <taxon>Spiralia</taxon>
        <taxon>Lophotrochozoa</taxon>
        <taxon>Mollusca</taxon>
        <taxon>Gastropoda</taxon>
        <taxon>Caenogastropoda</taxon>
        <taxon>Littorinimorpha</taxon>
        <taxon>Littorinoidea</taxon>
        <taxon>Littorinidae</taxon>
        <taxon>Littorina</taxon>
    </lineage>
</organism>
<dbReference type="EMBL" id="JBAMIC010000024">
    <property type="protein sequence ID" value="KAK7089906.1"/>
    <property type="molecule type" value="Genomic_DNA"/>
</dbReference>
<dbReference type="Gene3D" id="3.90.550.10">
    <property type="entry name" value="Spore Coat Polysaccharide Biosynthesis Protein SpsA, Chain A"/>
    <property type="match status" value="1"/>
</dbReference>
<evidence type="ECO:0000256" key="10">
    <source>
        <dbReference type="ARBA" id="ARBA00023180"/>
    </source>
</evidence>
<evidence type="ECO:0000313" key="14">
    <source>
        <dbReference type="EMBL" id="KAK7089906.1"/>
    </source>
</evidence>
<comment type="pathway">
    <text evidence="2 11">Protein modification; protein glycosylation.</text>
</comment>
<proteinExistence type="inferred from homology"/>
<accession>A0AAN9AMV5</accession>
<keyword evidence="10 11" id="KW-0325">Glycoprotein</keyword>
<sequence length="385" mass="44578">MLPFSVCIFPPLFWPIFTAFSSSFRLFYPSYHVPFIISLHRMLASRLTSNAYLQLQNIIDAHTTLTGHFNVNTVTPNCTGVLAEPYLPWCPQRPHIKEYLVPLNLMEITYPQLVAQYGTVMKSGGHYSPPTCQSTENLAIIIPYRNRTRNLHILLNNLLPFLWRQQVQFTVFLAEQTKDYDFNKGLVFNAAYRESQKLGKFTCYIMQDTDVIPMDYRNLYKCDDTKPRHLCQAVGQKEWPKRLKYAGSFGGAIAFRPKHFEIANGFSVSYYGWGLEDDDLWLRFRKFAFRIARYPFLIGKYHRLDHPKQTHNPRWTKLKRTIYQRRGKEGLNTLNYTLVASERKELYTRFLIQPPPPPPSIYGQLTTVASPTAKITQAGSPAAGN</sequence>
<gene>
    <name evidence="14" type="ORF">V1264_009788</name>
</gene>
<evidence type="ECO:0000256" key="5">
    <source>
        <dbReference type="ARBA" id="ARBA00022679"/>
    </source>
</evidence>
<dbReference type="GO" id="GO:0016020">
    <property type="term" value="C:membrane"/>
    <property type="evidence" value="ECO:0007669"/>
    <property type="project" value="UniProtKB-SubCell"/>
</dbReference>
<feature type="domain" description="Galactosyltransferase N-terminal" evidence="13">
    <location>
        <begin position="90"/>
        <end position="223"/>
    </location>
</feature>
<dbReference type="PANTHER" id="PTHR19300">
    <property type="entry name" value="BETA-1,4-GALACTOSYLTRANSFERASE"/>
    <property type="match status" value="1"/>
</dbReference>
<dbReference type="InterPro" id="IPR029044">
    <property type="entry name" value="Nucleotide-diphossugar_trans"/>
</dbReference>
<evidence type="ECO:0000256" key="1">
    <source>
        <dbReference type="ARBA" id="ARBA00004606"/>
    </source>
</evidence>
<dbReference type="EC" id="2.4.1.-" evidence="11"/>
<comment type="caution">
    <text evidence="14">The sequence shown here is derived from an EMBL/GenBank/DDBJ whole genome shotgun (WGS) entry which is preliminary data.</text>
</comment>
<comment type="function">
    <text evidence="11">Catalyses the transfer of galactose onto proteins or lipids.</text>
</comment>
<evidence type="ECO:0000256" key="6">
    <source>
        <dbReference type="ARBA" id="ARBA00022692"/>
    </source>
</evidence>
<dbReference type="Pfam" id="PF02709">
    <property type="entry name" value="Glyco_transf_7C"/>
    <property type="match status" value="1"/>
</dbReference>
<keyword evidence="5 11" id="KW-0808">Transferase</keyword>
<evidence type="ECO:0000313" key="15">
    <source>
        <dbReference type="Proteomes" id="UP001374579"/>
    </source>
</evidence>
<keyword evidence="6" id="KW-0812">Transmembrane</keyword>
<dbReference type="GO" id="GO:0008378">
    <property type="term" value="F:galactosyltransferase activity"/>
    <property type="evidence" value="ECO:0007669"/>
    <property type="project" value="TreeGrafter"/>
</dbReference>
<dbReference type="GO" id="GO:0005794">
    <property type="term" value="C:Golgi apparatus"/>
    <property type="evidence" value="ECO:0007669"/>
    <property type="project" value="TreeGrafter"/>
</dbReference>
<evidence type="ECO:0000256" key="7">
    <source>
        <dbReference type="ARBA" id="ARBA00022968"/>
    </source>
</evidence>
<dbReference type="InterPro" id="IPR027791">
    <property type="entry name" value="Galactosyl_T_C"/>
</dbReference>
<dbReference type="PANTHER" id="PTHR19300:SF57">
    <property type="entry name" value="BETA-1,4-N-ACETYLGALACTOSAMINYLTRANSFERASE"/>
    <property type="match status" value="1"/>
</dbReference>
<name>A0AAN9AMV5_9CAEN</name>
<dbReference type="GO" id="GO:0005975">
    <property type="term" value="P:carbohydrate metabolic process"/>
    <property type="evidence" value="ECO:0007669"/>
    <property type="project" value="InterPro"/>
</dbReference>
<dbReference type="Pfam" id="PF13733">
    <property type="entry name" value="Glyco_transf_7N"/>
    <property type="match status" value="1"/>
</dbReference>
<evidence type="ECO:0000256" key="11">
    <source>
        <dbReference type="RuleBase" id="RU368121"/>
    </source>
</evidence>
<keyword evidence="4 11" id="KW-0328">Glycosyltransferase</keyword>
<protein>
    <recommendedName>
        <fullName evidence="11">Beta-1,4-galactosyltransferase</fullName>
        <ecNumber evidence="11">2.4.1.-</ecNumber>
    </recommendedName>
</protein>
<evidence type="ECO:0000256" key="4">
    <source>
        <dbReference type="ARBA" id="ARBA00022676"/>
    </source>
</evidence>
<dbReference type="GO" id="GO:0006688">
    <property type="term" value="P:glycosphingolipid biosynthetic process"/>
    <property type="evidence" value="ECO:0007669"/>
    <property type="project" value="TreeGrafter"/>
</dbReference>
<comment type="similarity">
    <text evidence="3 11">Belongs to the glycosyltransferase 7 family.</text>
</comment>
<dbReference type="InterPro" id="IPR027995">
    <property type="entry name" value="Galactosyl_T_N"/>
</dbReference>
<evidence type="ECO:0000256" key="2">
    <source>
        <dbReference type="ARBA" id="ARBA00004922"/>
    </source>
</evidence>
<evidence type="ECO:0000256" key="8">
    <source>
        <dbReference type="ARBA" id="ARBA00022989"/>
    </source>
</evidence>
<dbReference type="Proteomes" id="UP001374579">
    <property type="component" value="Unassembled WGS sequence"/>
</dbReference>
<comment type="subcellular location">
    <subcellularLocation>
        <location evidence="1">Membrane</location>
        <topology evidence="1">Single-pass type II membrane protein</topology>
    </subcellularLocation>
</comment>